<dbReference type="Pfam" id="PF04170">
    <property type="entry name" value="NlpE"/>
    <property type="match status" value="1"/>
</dbReference>
<organism evidence="2 3">
    <name type="scientific">Campylobacter curvus (strain 525.92)</name>
    <dbReference type="NCBI Taxonomy" id="360105"/>
    <lineage>
        <taxon>Bacteria</taxon>
        <taxon>Pseudomonadati</taxon>
        <taxon>Campylobacterota</taxon>
        <taxon>Epsilonproteobacteria</taxon>
        <taxon>Campylobacterales</taxon>
        <taxon>Campylobacteraceae</taxon>
        <taxon>Campylobacter</taxon>
    </lineage>
</organism>
<dbReference type="Gene3D" id="2.40.128.640">
    <property type="match status" value="1"/>
</dbReference>
<dbReference type="OrthoDB" id="423130at2"/>
<dbReference type="Proteomes" id="UP000006380">
    <property type="component" value="Chromosome"/>
</dbReference>
<dbReference type="STRING" id="360105.CCV52592_1626"/>
<dbReference type="InterPro" id="IPR007298">
    <property type="entry name" value="Cu-R_lipoprotein_NlpE"/>
</dbReference>
<feature type="chain" id="PRO_5002709043" evidence="1">
    <location>
        <begin position="22"/>
        <end position="402"/>
    </location>
</feature>
<sequence>MKQILASILALILAGCSLNKAPVQEAAVQDKNMTQKPAVIQPEKKETKIAVSNAIFSTFHTILPCPDCEGIKTILTLNKDKTYVKSMLYIAKDPKFSQEVGTFEINANIITLKSADGKTQFFTPHKSSLIQLDENKNKRTGVLADIYSFEPVDKGYKESFFRQFFKFKNEKSFQSVIITPFKDGARLDAYSSLKDGEPPCSLDGTLSYKDGIFYLKNENGLALSVHKIHDNIFIKNEGKNICKRGYIAGKYSQKTSLKWLFGKHFLGVLTDDMKSSDIIKIFGSKNIKRDANLKDENSYIVFDSAKNGLFKYTLLNGIITQIELLTPKFKTPEGISIGSNFGEIKNALKIENFTNQNGKISLKIPTHDIVIKLKTTENIAIKGLSDIPDDTKIDKILLIWNQ</sequence>
<protein>
    <submittedName>
        <fullName evidence="2">Copper homeostasis protein, NlpE family</fullName>
    </submittedName>
</protein>
<dbReference type="AlphaFoldDB" id="A7GXL5"/>
<dbReference type="KEGG" id="ccv:CCV52592_1626"/>
<keyword evidence="3" id="KW-1185">Reference proteome</keyword>
<dbReference type="EMBL" id="CP000767">
    <property type="protein sequence ID" value="EAU00631.1"/>
    <property type="molecule type" value="Genomic_DNA"/>
</dbReference>
<feature type="signal peptide" evidence="1">
    <location>
        <begin position="1"/>
        <end position="21"/>
    </location>
</feature>
<keyword evidence="1" id="KW-0732">Signal</keyword>
<evidence type="ECO:0000313" key="3">
    <source>
        <dbReference type="Proteomes" id="UP000006380"/>
    </source>
</evidence>
<evidence type="ECO:0000313" key="2">
    <source>
        <dbReference type="EMBL" id="EAU00631.1"/>
    </source>
</evidence>
<reference evidence="2" key="1">
    <citation type="submission" date="2016-07" db="EMBL/GenBank/DDBJ databases">
        <title>Comparative genomics of the Campylobacter concisus group.</title>
        <authorList>
            <person name="Miller W.G."/>
            <person name="Yee E."/>
            <person name="Chapman M.H."/>
            <person name="Huynh S."/>
            <person name="Bono J.L."/>
            <person name="On S.L.W."/>
            <person name="StLeger J."/>
            <person name="Foster G."/>
            <person name="Parker C.T."/>
        </authorList>
    </citation>
    <scope>NUCLEOTIDE SEQUENCE</scope>
    <source>
        <strain evidence="2">525.92</strain>
    </source>
</reference>
<gene>
    <name evidence="2" type="ORF">CCV52592_1626</name>
</gene>
<proteinExistence type="predicted"/>
<dbReference type="PROSITE" id="PS51257">
    <property type="entry name" value="PROKAR_LIPOPROTEIN"/>
    <property type="match status" value="1"/>
</dbReference>
<dbReference type="RefSeq" id="WP_011992090.1">
    <property type="nucleotide sequence ID" value="NC_009715.2"/>
</dbReference>
<dbReference type="HOGENOM" id="CLU_686401_0_0_7"/>
<name>A7GXL5_CAMC5</name>
<evidence type="ECO:0000256" key="1">
    <source>
        <dbReference type="SAM" id="SignalP"/>
    </source>
</evidence>
<accession>A7GXL5</accession>